<name>A0A2Y9BSX4_9MICO</name>
<dbReference type="Proteomes" id="UP000250028">
    <property type="component" value="Unassembled WGS sequence"/>
</dbReference>
<sequence length="254" mass="27221">MRSMTDVLPADADLQAPACSAPWWRSSRRIIGIVLVALWIGLAGWSLWAAPRESSADHLRAQVAAGEVTGWRFTDQQPTWDAGANGPLGGWPGTDDHSVDADNAGILVWSDSQYREHWIRISQLGSMPAEPGSQGFGDATQAWLGREFVAHHGSSVIRGDVSLPTPVNLARLAFLLVGLAGICGGVAPRIANRWYWFWMCGITFGLGLLAYAVFECLRDPKPRAARFGGGTGFVTMIAGSLAISLAFSLVGAFV</sequence>
<keyword evidence="1" id="KW-1133">Transmembrane helix</keyword>
<organism evidence="2 3">
    <name type="scientific">Branchiibius hedensis</name>
    <dbReference type="NCBI Taxonomy" id="672460"/>
    <lineage>
        <taxon>Bacteria</taxon>
        <taxon>Bacillati</taxon>
        <taxon>Actinomycetota</taxon>
        <taxon>Actinomycetes</taxon>
        <taxon>Micrococcales</taxon>
        <taxon>Dermacoccaceae</taxon>
        <taxon>Branchiibius</taxon>
    </lineage>
</organism>
<accession>A0A2Y9BSX4</accession>
<gene>
    <name evidence="2" type="ORF">SAMN04489750_0343</name>
</gene>
<evidence type="ECO:0000313" key="3">
    <source>
        <dbReference type="Proteomes" id="UP000250028"/>
    </source>
</evidence>
<dbReference type="EMBL" id="UESZ01000001">
    <property type="protein sequence ID" value="SSA33072.1"/>
    <property type="molecule type" value="Genomic_DNA"/>
</dbReference>
<feature type="transmembrane region" description="Helical" evidence="1">
    <location>
        <begin position="196"/>
        <end position="217"/>
    </location>
</feature>
<keyword evidence="3" id="KW-1185">Reference proteome</keyword>
<keyword evidence="1" id="KW-0472">Membrane</keyword>
<feature type="transmembrane region" description="Helical" evidence="1">
    <location>
        <begin position="30"/>
        <end position="50"/>
    </location>
</feature>
<reference evidence="3" key="1">
    <citation type="submission" date="2016-10" db="EMBL/GenBank/DDBJ databases">
        <authorList>
            <person name="Varghese N."/>
            <person name="Submissions S."/>
        </authorList>
    </citation>
    <scope>NUCLEOTIDE SEQUENCE [LARGE SCALE GENOMIC DNA]</scope>
    <source>
        <strain evidence="3">DSM 22951</strain>
    </source>
</reference>
<feature type="transmembrane region" description="Helical" evidence="1">
    <location>
        <begin position="172"/>
        <end position="190"/>
    </location>
</feature>
<keyword evidence="1" id="KW-0812">Transmembrane</keyword>
<dbReference type="AlphaFoldDB" id="A0A2Y9BSX4"/>
<feature type="transmembrane region" description="Helical" evidence="1">
    <location>
        <begin position="229"/>
        <end position="253"/>
    </location>
</feature>
<evidence type="ECO:0000256" key="1">
    <source>
        <dbReference type="SAM" id="Phobius"/>
    </source>
</evidence>
<proteinExistence type="predicted"/>
<protein>
    <submittedName>
        <fullName evidence="2">Uncharacterized protein</fullName>
    </submittedName>
</protein>
<evidence type="ECO:0000313" key="2">
    <source>
        <dbReference type="EMBL" id="SSA33072.1"/>
    </source>
</evidence>